<protein>
    <recommendedName>
        <fullName evidence="2">Putative restriction endonuclease domain-containing protein</fullName>
    </recommendedName>
</protein>
<dbReference type="Proteomes" id="UP001050975">
    <property type="component" value="Unassembled WGS sequence"/>
</dbReference>
<proteinExistence type="predicted"/>
<dbReference type="EMBL" id="BLAY01000113">
    <property type="protein sequence ID" value="GET41195.1"/>
    <property type="molecule type" value="Genomic_DNA"/>
</dbReference>
<dbReference type="InterPro" id="IPR012296">
    <property type="entry name" value="Nuclease_put_TT1808"/>
</dbReference>
<dbReference type="Pfam" id="PF05685">
    <property type="entry name" value="Uma2"/>
    <property type="match status" value="1"/>
</dbReference>
<dbReference type="PANTHER" id="PTHR33352:SF2">
    <property type="entry name" value="SLL0995 PROTEIN"/>
    <property type="match status" value="1"/>
</dbReference>
<comment type="caution">
    <text evidence="3">The sequence shown here is derived from an EMBL/GenBank/DDBJ whole genome shotgun (WGS) entry which is preliminary data.</text>
</comment>
<dbReference type="InterPro" id="IPR011335">
    <property type="entry name" value="Restrct_endonuc-II-like"/>
</dbReference>
<accession>A0AAV3XH23</accession>
<evidence type="ECO:0000313" key="4">
    <source>
        <dbReference type="Proteomes" id="UP001050975"/>
    </source>
</evidence>
<dbReference type="SUPFAM" id="SSF52980">
    <property type="entry name" value="Restriction endonuclease-like"/>
    <property type="match status" value="1"/>
</dbReference>
<dbReference type="AlphaFoldDB" id="A0AAV3XH23"/>
<dbReference type="RefSeq" id="WP_226587413.1">
    <property type="nucleotide sequence ID" value="NZ_BLAY01000113.1"/>
</dbReference>
<evidence type="ECO:0000259" key="2">
    <source>
        <dbReference type="Pfam" id="PF05685"/>
    </source>
</evidence>
<dbReference type="CDD" id="cd06260">
    <property type="entry name" value="DUF820-like"/>
    <property type="match status" value="1"/>
</dbReference>
<feature type="coiled-coil region" evidence="1">
    <location>
        <begin position="229"/>
        <end position="256"/>
    </location>
</feature>
<dbReference type="Gene3D" id="3.90.1570.10">
    <property type="entry name" value="tt1808, chain A"/>
    <property type="match status" value="1"/>
</dbReference>
<evidence type="ECO:0000256" key="1">
    <source>
        <dbReference type="SAM" id="Coils"/>
    </source>
</evidence>
<reference evidence="3" key="1">
    <citation type="submission" date="2019-10" db="EMBL/GenBank/DDBJ databases">
        <title>Draft genome sequece of Microseira wollei NIES-4236.</title>
        <authorList>
            <person name="Yamaguchi H."/>
            <person name="Suzuki S."/>
            <person name="Kawachi M."/>
        </authorList>
    </citation>
    <scope>NUCLEOTIDE SEQUENCE</scope>
    <source>
        <strain evidence="3">NIES-4236</strain>
    </source>
</reference>
<sequence>MVKSSLPPPKIQTELTGELAERGWRTQTVIQPDGTTKTTQIPLTSAEFLHPEEGYHLPSSTFHDNLAGDAKDMLIRRYAKDATVAVFRDLIIVWDDEDIKPHCLDVCVVFGVQNKEQNRPRFIVADEGVKPALIIEVVSPRYRKEDREIKVIEYEQAGVQEYVIIDRRTQRGEEIDEILGYRLINDRYRLLTPDDDGRILCETIGLWISLRDGSLMMEDAETGERLLTSGELEERATQAETRATQAERRVAQLAELLRAQGIDPDQV</sequence>
<keyword evidence="4" id="KW-1185">Reference proteome</keyword>
<dbReference type="InterPro" id="IPR008538">
    <property type="entry name" value="Uma2"/>
</dbReference>
<feature type="domain" description="Putative restriction endonuclease" evidence="2">
    <location>
        <begin position="89"/>
        <end position="210"/>
    </location>
</feature>
<evidence type="ECO:0000313" key="3">
    <source>
        <dbReference type="EMBL" id="GET41195.1"/>
    </source>
</evidence>
<keyword evidence="1" id="KW-0175">Coiled coil</keyword>
<gene>
    <name evidence="3" type="ORF">MiSe_60070</name>
</gene>
<dbReference type="PANTHER" id="PTHR33352">
    <property type="entry name" value="SLR1095 PROTEIN"/>
    <property type="match status" value="1"/>
</dbReference>
<name>A0AAV3XH23_9CYAN</name>
<organism evidence="3 4">
    <name type="scientific">Microseira wollei NIES-4236</name>
    <dbReference type="NCBI Taxonomy" id="2530354"/>
    <lineage>
        <taxon>Bacteria</taxon>
        <taxon>Bacillati</taxon>
        <taxon>Cyanobacteriota</taxon>
        <taxon>Cyanophyceae</taxon>
        <taxon>Oscillatoriophycideae</taxon>
        <taxon>Aerosakkonematales</taxon>
        <taxon>Aerosakkonemataceae</taxon>
        <taxon>Microseira</taxon>
    </lineage>
</organism>